<evidence type="ECO:0000313" key="1">
    <source>
        <dbReference type="EMBL" id="MCW6508823.1"/>
    </source>
</evidence>
<name>A0AA42CIR5_9HYPH</name>
<comment type="caution">
    <text evidence="1">The sequence shown here is derived from an EMBL/GenBank/DDBJ whole genome shotgun (WGS) entry which is preliminary data.</text>
</comment>
<dbReference type="RefSeq" id="WP_282585192.1">
    <property type="nucleotide sequence ID" value="NZ_JAMOIM010000007.1"/>
</dbReference>
<protein>
    <submittedName>
        <fullName evidence="1">Type II secretion system protein GspM</fullName>
    </submittedName>
</protein>
<dbReference type="InterPro" id="IPR034756">
    <property type="entry name" value="T2SSM_b"/>
</dbReference>
<dbReference type="AlphaFoldDB" id="A0AA42CIR5"/>
<evidence type="ECO:0000313" key="2">
    <source>
        <dbReference type="Proteomes" id="UP001165667"/>
    </source>
</evidence>
<keyword evidence="2" id="KW-1185">Reference proteome</keyword>
<dbReference type="NCBIfam" id="NF040576">
    <property type="entry name" value="T2SS_GspM_XpsM"/>
    <property type="match status" value="1"/>
</dbReference>
<reference evidence="1" key="1">
    <citation type="submission" date="2022-05" db="EMBL/GenBank/DDBJ databases">
        <authorList>
            <person name="Pankratov T."/>
        </authorList>
    </citation>
    <scope>NUCLEOTIDE SEQUENCE</scope>
    <source>
        <strain evidence="1">BP6-180914</strain>
    </source>
</reference>
<proteinExistence type="predicted"/>
<dbReference type="EMBL" id="JAMOIM010000007">
    <property type="protein sequence ID" value="MCW6508823.1"/>
    <property type="molecule type" value="Genomic_DNA"/>
</dbReference>
<dbReference type="Proteomes" id="UP001165667">
    <property type="component" value="Unassembled WGS sequence"/>
</dbReference>
<dbReference type="Pfam" id="PF10741">
    <property type="entry name" value="T2SSM_b"/>
    <property type="match status" value="1"/>
</dbReference>
<gene>
    <name evidence="1" type="primary">gspM</name>
    <name evidence="1" type="ORF">M8523_12415</name>
</gene>
<accession>A0AA42CIR5</accession>
<organism evidence="1 2">
    <name type="scientific">Lichenifustis flavocetrariae</name>
    <dbReference type="NCBI Taxonomy" id="2949735"/>
    <lineage>
        <taxon>Bacteria</taxon>
        <taxon>Pseudomonadati</taxon>
        <taxon>Pseudomonadota</taxon>
        <taxon>Alphaproteobacteria</taxon>
        <taxon>Hyphomicrobiales</taxon>
        <taxon>Lichenihabitantaceae</taxon>
        <taxon>Lichenifustis</taxon>
    </lineage>
</organism>
<sequence>MMTIIAAARPSRSAGQGWRLAAIGLFLGLPLLLAVVAGLNLAAASDASESADRAEATARTIVRQVERARTGPENASDLSSIYLASPNVSLARAELQAMTAKLVETAGAHLIETQSVEATEQTAAGRISVQLTLDISNPGLLDLLYAIETSVPLLTVPDLNARAEADPESKADGSGLLRVTMTVQGAWKALAP</sequence>